<dbReference type="PANTHER" id="PTHR46791:SF9">
    <property type="entry name" value="INTEGRASE CATALYTIC DOMAIN-CONTAINING PROTEIN"/>
    <property type="match status" value="1"/>
</dbReference>
<protein>
    <recommendedName>
        <fullName evidence="2">Integrase catalytic domain-containing protein</fullName>
    </recommendedName>
</protein>
<sequence>MEQERVARVLKRIRSLIANAVRSYESSQKVNRRILEEANENLNRIALQISQETFNGLSESIKNILYIKDATGSQHYVAPRQNTIGKGRPRLQVTEEQLRLFCNEGYSASDIAKLLGCSKSFVYKKLYQCNMFMRGRYSQISDDQLETHISEIHRRHPNAGHILVQSYLKADGIVLQRHRVRGVLNRVDPIGTASRWSQSIKRRVYKVASPNALWHMDAHLKLSRWGFVIHGCIDGYSRLIIYLKCEISIQAEPVLKFFTNAVENYGLPSRVRSDHGYENILVAVLMNTIRGLQRGSHITGRSVHNQRVERLWVDVYKEVCDSVYTELYDMEKEGILNIDNSIHIFCVQFLYINEISQKLSSFEAAWNVHNIRTEHSKTPRQLWLSGLLSNYSSSSTAVNEIFENNISLRQRLVESLSAMGVDLTGNVMNMNSEDNEVRQSLFKVDLELTEEQKVFLNNIKNSQEITIKDKYLQCVHFLNS</sequence>
<reference evidence="3" key="1">
    <citation type="submission" date="2021-12" db="EMBL/GenBank/DDBJ databases">
        <authorList>
            <person name="King R."/>
        </authorList>
    </citation>
    <scope>NUCLEOTIDE SEQUENCE</scope>
</reference>
<dbReference type="InterPro" id="IPR036397">
    <property type="entry name" value="RNaseH_sf"/>
</dbReference>
<dbReference type="GO" id="GO:0005634">
    <property type="term" value="C:nucleus"/>
    <property type="evidence" value="ECO:0007669"/>
    <property type="project" value="UniProtKB-SubCell"/>
</dbReference>
<comment type="subcellular location">
    <subcellularLocation>
        <location evidence="1">Nucleus</location>
    </subcellularLocation>
</comment>
<dbReference type="GO" id="GO:0015074">
    <property type="term" value="P:DNA integration"/>
    <property type="evidence" value="ECO:0007669"/>
    <property type="project" value="InterPro"/>
</dbReference>
<dbReference type="SUPFAM" id="SSF46689">
    <property type="entry name" value="Homeodomain-like"/>
    <property type="match status" value="1"/>
</dbReference>
<dbReference type="OrthoDB" id="6767432at2759"/>
<dbReference type="InterPro" id="IPR058913">
    <property type="entry name" value="Integrase_dom_put"/>
</dbReference>
<evidence type="ECO:0000259" key="2">
    <source>
        <dbReference type="PROSITE" id="PS50994"/>
    </source>
</evidence>
<dbReference type="GO" id="GO:0000150">
    <property type="term" value="F:DNA strand exchange activity"/>
    <property type="evidence" value="ECO:0007669"/>
    <property type="project" value="InterPro"/>
</dbReference>
<name>A0A9P0BBA7_BRAAE</name>
<dbReference type="Pfam" id="PF24764">
    <property type="entry name" value="rva_4"/>
    <property type="match status" value="1"/>
</dbReference>
<dbReference type="PROSITE" id="PS50994">
    <property type="entry name" value="INTEGRASE"/>
    <property type="match status" value="1"/>
</dbReference>
<dbReference type="InterPro" id="IPR012337">
    <property type="entry name" value="RNaseH-like_sf"/>
</dbReference>
<dbReference type="InterPro" id="IPR009057">
    <property type="entry name" value="Homeodomain-like_sf"/>
</dbReference>
<dbReference type="Gene3D" id="3.30.420.10">
    <property type="entry name" value="Ribonuclease H-like superfamily/Ribonuclease H"/>
    <property type="match status" value="1"/>
</dbReference>
<dbReference type="PANTHER" id="PTHR46791">
    <property type="entry name" value="EXPRESSED PROTEIN"/>
    <property type="match status" value="1"/>
</dbReference>
<dbReference type="GO" id="GO:0003677">
    <property type="term" value="F:DNA binding"/>
    <property type="evidence" value="ECO:0007669"/>
    <property type="project" value="InterPro"/>
</dbReference>
<dbReference type="InterPro" id="IPR001584">
    <property type="entry name" value="Integrase_cat-core"/>
</dbReference>
<dbReference type="AlphaFoldDB" id="A0A9P0BBA7"/>
<dbReference type="InterPro" id="IPR006120">
    <property type="entry name" value="Resolvase_HTH_dom"/>
</dbReference>
<dbReference type="EMBL" id="OV121137">
    <property type="protein sequence ID" value="CAH0559355.1"/>
    <property type="molecule type" value="Genomic_DNA"/>
</dbReference>
<dbReference type="SUPFAM" id="SSF53098">
    <property type="entry name" value="Ribonuclease H-like"/>
    <property type="match status" value="1"/>
</dbReference>
<feature type="domain" description="Integrase catalytic" evidence="2">
    <location>
        <begin position="206"/>
        <end position="387"/>
    </location>
</feature>
<proteinExistence type="predicted"/>
<keyword evidence="4" id="KW-1185">Reference proteome</keyword>
<evidence type="ECO:0000313" key="3">
    <source>
        <dbReference type="EMBL" id="CAH0559355.1"/>
    </source>
</evidence>
<accession>A0A9P0BBA7</accession>
<gene>
    <name evidence="3" type="ORF">MELIAE_LOCUS9457</name>
</gene>
<dbReference type="Proteomes" id="UP001154078">
    <property type="component" value="Chromosome 6"/>
</dbReference>
<evidence type="ECO:0000313" key="4">
    <source>
        <dbReference type="Proteomes" id="UP001154078"/>
    </source>
</evidence>
<organism evidence="3 4">
    <name type="scientific">Brassicogethes aeneus</name>
    <name type="common">Rape pollen beetle</name>
    <name type="synonym">Meligethes aeneus</name>
    <dbReference type="NCBI Taxonomy" id="1431903"/>
    <lineage>
        <taxon>Eukaryota</taxon>
        <taxon>Metazoa</taxon>
        <taxon>Ecdysozoa</taxon>
        <taxon>Arthropoda</taxon>
        <taxon>Hexapoda</taxon>
        <taxon>Insecta</taxon>
        <taxon>Pterygota</taxon>
        <taxon>Neoptera</taxon>
        <taxon>Endopterygota</taxon>
        <taxon>Coleoptera</taxon>
        <taxon>Polyphaga</taxon>
        <taxon>Cucujiformia</taxon>
        <taxon>Nitidulidae</taxon>
        <taxon>Meligethinae</taxon>
        <taxon>Brassicogethes</taxon>
    </lineage>
</organism>
<dbReference type="Pfam" id="PF02796">
    <property type="entry name" value="HTH_7"/>
    <property type="match status" value="1"/>
</dbReference>
<evidence type="ECO:0000256" key="1">
    <source>
        <dbReference type="ARBA" id="ARBA00004123"/>
    </source>
</evidence>